<comment type="caution">
    <text evidence="1">The sequence shown here is derived from an EMBL/GenBank/DDBJ whole genome shotgun (WGS) entry which is preliminary data.</text>
</comment>
<reference evidence="1 2" key="1">
    <citation type="submission" date="2024-03" db="EMBL/GenBank/DDBJ databases">
        <authorList>
            <person name="Martinez-Hernandez J."/>
        </authorList>
    </citation>
    <scope>NUCLEOTIDE SEQUENCE [LARGE SCALE GENOMIC DNA]</scope>
</reference>
<protein>
    <submittedName>
        <fullName evidence="1">Uncharacterized protein</fullName>
    </submittedName>
</protein>
<organism evidence="1 2">
    <name type="scientific">Lupinus luteus</name>
    <name type="common">European yellow lupine</name>
    <dbReference type="NCBI Taxonomy" id="3873"/>
    <lineage>
        <taxon>Eukaryota</taxon>
        <taxon>Viridiplantae</taxon>
        <taxon>Streptophyta</taxon>
        <taxon>Embryophyta</taxon>
        <taxon>Tracheophyta</taxon>
        <taxon>Spermatophyta</taxon>
        <taxon>Magnoliopsida</taxon>
        <taxon>eudicotyledons</taxon>
        <taxon>Gunneridae</taxon>
        <taxon>Pentapetalae</taxon>
        <taxon>rosids</taxon>
        <taxon>fabids</taxon>
        <taxon>Fabales</taxon>
        <taxon>Fabaceae</taxon>
        <taxon>Papilionoideae</taxon>
        <taxon>50 kb inversion clade</taxon>
        <taxon>genistoids sensu lato</taxon>
        <taxon>core genistoids</taxon>
        <taxon>Genisteae</taxon>
        <taxon>Lupinus</taxon>
    </lineage>
</organism>
<dbReference type="EMBL" id="CAXHTB010000011">
    <property type="protein sequence ID" value="CAL0314742.1"/>
    <property type="molecule type" value="Genomic_DNA"/>
</dbReference>
<keyword evidence="2" id="KW-1185">Reference proteome</keyword>
<evidence type="ECO:0000313" key="2">
    <source>
        <dbReference type="Proteomes" id="UP001497480"/>
    </source>
</evidence>
<dbReference type="AlphaFoldDB" id="A0AAV1X184"/>
<proteinExistence type="predicted"/>
<sequence>MDVIKKEHVSFMVVEVGIGTFHEGANKSYLLKMSTMSDITWTQREDCRTFDNGHCYPLNNVMLQENRQETQMRKQKH</sequence>
<evidence type="ECO:0000313" key="1">
    <source>
        <dbReference type="EMBL" id="CAL0314742.1"/>
    </source>
</evidence>
<gene>
    <name evidence="1" type="ORF">LLUT_LOCUS15802</name>
</gene>
<accession>A0AAV1X184</accession>
<name>A0AAV1X184_LUPLU</name>
<dbReference type="Proteomes" id="UP001497480">
    <property type="component" value="Unassembled WGS sequence"/>
</dbReference>